<feature type="non-terminal residue" evidence="1">
    <location>
        <position position="1"/>
    </location>
</feature>
<dbReference type="VEuPathDB" id="GiardiaDB:GL50581_344"/>
<dbReference type="VEuPathDB" id="GiardiaDB:QR46_4703"/>
<dbReference type="EMBL" id="AHGT01000028">
    <property type="protein sequence ID" value="ESU37338.1"/>
    <property type="molecule type" value="Genomic_DNA"/>
</dbReference>
<sequence>VVQQSKTCFCKLVMTEEDLSNPALEEAKAQHLAALSLHVLKTSTTYSAELMRAAENAVGGNVDSTLPLVCTLCGHSIDLDSIEIVSPGPRVSTRISLGRRITHKHPRPDYALLHCTACGRSVRLVQEKEKSVCNLANGAATLFAASSGASRPANKLSSILTKKSRNPSSQCASLGSATMNQFGLSITDFIH</sequence>
<dbReference type="AlphaFoldDB" id="V6TEK0"/>
<evidence type="ECO:0000313" key="2">
    <source>
        <dbReference type="Proteomes" id="UP000018320"/>
    </source>
</evidence>
<organism evidence="1 2">
    <name type="scientific">Giardia intestinalis</name>
    <name type="common">Giardia lamblia</name>
    <dbReference type="NCBI Taxonomy" id="5741"/>
    <lineage>
        <taxon>Eukaryota</taxon>
        <taxon>Metamonada</taxon>
        <taxon>Diplomonadida</taxon>
        <taxon>Hexamitidae</taxon>
        <taxon>Giardiinae</taxon>
        <taxon>Giardia</taxon>
    </lineage>
</organism>
<name>V6TEK0_GIAIN</name>
<reference evidence="1 2" key="2">
    <citation type="journal article" date="2013" name="Genome Biol. Evol.">
        <title>Genome sequencing of Giardia lamblia genotypes A2 and B isolates (DH and GS) and comparative analysis with the genomes of genotypes A1 and E (WB and Pig).</title>
        <authorList>
            <person name="Adam R.D."/>
            <person name="Dahlstrom E.W."/>
            <person name="Martens C.A."/>
            <person name="Bruno D.P."/>
            <person name="Barbian K.D."/>
            <person name="Ricklefs S.M."/>
            <person name="Hernandez M.M."/>
            <person name="Narla N.P."/>
            <person name="Patel R.B."/>
            <person name="Porcella S.F."/>
            <person name="Nash T.E."/>
        </authorList>
    </citation>
    <scope>NUCLEOTIDE SEQUENCE [LARGE SCALE GENOMIC DNA]</scope>
    <source>
        <strain evidence="1 2">DH</strain>
    </source>
</reference>
<comment type="caution">
    <text evidence="1">The sequence shown here is derived from an EMBL/GenBank/DDBJ whole genome shotgun (WGS) entry which is preliminary data.</text>
</comment>
<proteinExistence type="predicted"/>
<dbReference type="VEuPathDB" id="GiardiaDB:GL50803_0029353"/>
<accession>V6TEK0</accession>
<gene>
    <name evidence="1" type="ORF">DHA2_151744</name>
</gene>
<protein>
    <submittedName>
        <fullName evidence="1">Uncharacterized protein</fullName>
    </submittedName>
</protein>
<dbReference type="VEuPathDB" id="GiardiaDB:DHA2_151744"/>
<reference evidence="2" key="1">
    <citation type="submission" date="2012-02" db="EMBL/GenBank/DDBJ databases">
        <title>Genome sequencing of Giardia lamblia Genotypes A2 and B isolates (DH and GS) and comparative analysis with the genomes of Genotypes A1 and E (WB and Pig).</title>
        <authorList>
            <person name="Adam R."/>
            <person name="Dahlstrom E."/>
            <person name="Martens C."/>
            <person name="Bruno D."/>
            <person name="Barbian K."/>
            <person name="Porcella S.F."/>
            <person name="Nash T."/>
        </authorList>
    </citation>
    <scope>NUCLEOTIDE SEQUENCE</scope>
    <source>
        <strain evidence="2">DH</strain>
    </source>
</reference>
<dbReference type="Proteomes" id="UP000018320">
    <property type="component" value="Unassembled WGS sequence"/>
</dbReference>
<evidence type="ECO:0000313" key="1">
    <source>
        <dbReference type="EMBL" id="ESU37338.1"/>
    </source>
</evidence>